<feature type="signal peptide" evidence="1">
    <location>
        <begin position="1"/>
        <end position="29"/>
    </location>
</feature>
<name>A0A1H3TJC9_9PSEU</name>
<dbReference type="Proteomes" id="UP000199529">
    <property type="component" value="Unassembled WGS sequence"/>
</dbReference>
<proteinExistence type="predicted"/>
<dbReference type="AlphaFoldDB" id="A0A1H3TJC9"/>
<accession>A0A1H3TJC9</accession>
<dbReference type="OrthoDB" id="3679798at2"/>
<feature type="chain" id="PRO_5011771019" description="DUF3558 domain-containing protein" evidence="1">
    <location>
        <begin position="30"/>
        <end position="336"/>
    </location>
</feature>
<evidence type="ECO:0000256" key="1">
    <source>
        <dbReference type="SAM" id="SignalP"/>
    </source>
</evidence>
<sequence length="336" mass="34685">MADRIDSVIVVPRPVTLIAALLTALTAFAAAGCAADGKSTSARRTVEVPKFDVDKPGLLDPAFAPDRLRGVDVCATLQAVDLGRFGTPAPALTPDGFGTCSNFMKDRNGKPFNVTLYFDEGVSNPGANRIGGLPGTVYGNGSGSCFASAAYTGADTKNFDEPRGLEIQLSSEQADVCSPAVQILADAVDVVRTKPPVSPRASGGLGGFDPCEILDQAAIRDAAMGASVDSAGGEGLYACKWMADNSVAVTVSFEVGSLTSSPLPPVDLAGVPGIVVPTSADPPTCAVEWEHRKNANAKGESEFVQIEIMNMGRIPMDPCANATKLAQQARAKLPTA</sequence>
<dbReference type="Pfam" id="PF12079">
    <property type="entry name" value="DUF3558"/>
    <property type="match status" value="1"/>
</dbReference>
<gene>
    <name evidence="2" type="ORF">SAMN05216215_10843</name>
</gene>
<keyword evidence="3" id="KW-1185">Reference proteome</keyword>
<evidence type="ECO:0008006" key="4">
    <source>
        <dbReference type="Google" id="ProtNLM"/>
    </source>
</evidence>
<reference evidence="3" key="1">
    <citation type="submission" date="2016-10" db="EMBL/GenBank/DDBJ databases">
        <authorList>
            <person name="Varghese N."/>
            <person name="Submissions S."/>
        </authorList>
    </citation>
    <scope>NUCLEOTIDE SEQUENCE [LARGE SCALE GENOMIC DNA]</scope>
    <source>
        <strain evidence="3">CGMCC 4.3530</strain>
    </source>
</reference>
<dbReference type="PROSITE" id="PS51257">
    <property type="entry name" value="PROKAR_LIPOPROTEIN"/>
    <property type="match status" value="1"/>
</dbReference>
<dbReference type="InterPro" id="IPR024520">
    <property type="entry name" value="DUF3558"/>
</dbReference>
<dbReference type="EMBL" id="FNOK01000084">
    <property type="protein sequence ID" value="SDZ49911.1"/>
    <property type="molecule type" value="Genomic_DNA"/>
</dbReference>
<dbReference type="STRING" id="418495.SAMN05216215_10843"/>
<protein>
    <recommendedName>
        <fullName evidence="4">DUF3558 domain-containing protein</fullName>
    </recommendedName>
</protein>
<organism evidence="2 3">
    <name type="scientific">Saccharopolyspora shandongensis</name>
    <dbReference type="NCBI Taxonomy" id="418495"/>
    <lineage>
        <taxon>Bacteria</taxon>
        <taxon>Bacillati</taxon>
        <taxon>Actinomycetota</taxon>
        <taxon>Actinomycetes</taxon>
        <taxon>Pseudonocardiales</taxon>
        <taxon>Pseudonocardiaceae</taxon>
        <taxon>Saccharopolyspora</taxon>
    </lineage>
</organism>
<evidence type="ECO:0000313" key="2">
    <source>
        <dbReference type="EMBL" id="SDZ49911.1"/>
    </source>
</evidence>
<keyword evidence="1" id="KW-0732">Signal</keyword>
<evidence type="ECO:0000313" key="3">
    <source>
        <dbReference type="Proteomes" id="UP000199529"/>
    </source>
</evidence>